<name>M2LKA6_BAUPA</name>
<dbReference type="GeneID" id="19108388"/>
<dbReference type="Pfam" id="PF13668">
    <property type="entry name" value="Ferritin_2"/>
    <property type="match status" value="1"/>
</dbReference>
<dbReference type="Proteomes" id="UP000011761">
    <property type="component" value="Unassembled WGS sequence"/>
</dbReference>
<dbReference type="AlphaFoldDB" id="M2LKA6"/>
<dbReference type="RefSeq" id="XP_007678440.1">
    <property type="nucleotide sequence ID" value="XM_007680250.1"/>
</dbReference>
<evidence type="ECO:0000313" key="1">
    <source>
        <dbReference type="EMBL" id="EMC94692.1"/>
    </source>
</evidence>
<organism evidence="1 2">
    <name type="scientific">Baudoinia panamericana (strain UAMH 10762)</name>
    <name type="common">Angels' share fungus</name>
    <name type="synonym">Baudoinia compniacensis (strain UAMH 10762)</name>
    <dbReference type="NCBI Taxonomy" id="717646"/>
    <lineage>
        <taxon>Eukaryota</taxon>
        <taxon>Fungi</taxon>
        <taxon>Dikarya</taxon>
        <taxon>Ascomycota</taxon>
        <taxon>Pezizomycotina</taxon>
        <taxon>Dothideomycetes</taxon>
        <taxon>Dothideomycetidae</taxon>
        <taxon>Mycosphaerellales</taxon>
        <taxon>Teratosphaeriaceae</taxon>
        <taxon>Baudoinia</taxon>
    </lineage>
</organism>
<dbReference type="EMBL" id="KB445558">
    <property type="protein sequence ID" value="EMC94692.1"/>
    <property type="molecule type" value="Genomic_DNA"/>
</dbReference>
<protein>
    <submittedName>
        <fullName evidence="1">Uncharacterized protein</fullName>
    </submittedName>
</protein>
<dbReference type="SUPFAM" id="SSF47240">
    <property type="entry name" value="Ferritin-like"/>
    <property type="match status" value="1"/>
</dbReference>
<evidence type="ECO:0000313" key="2">
    <source>
        <dbReference type="Proteomes" id="UP000011761"/>
    </source>
</evidence>
<dbReference type="InterPro" id="IPR009078">
    <property type="entry name" value="Ferritin-like_SF"/>
</dbReference>
<proteinExistence type="predicted"/>
<dbReference type="OrthoDB" id="1001765at2759"/>
<dbReference type="HOGENOM" id="CLU_029630_0_0_1"/>
<sequence length="263" mass="28204">MPTRSQSYSAVDIVRYALTLEHLEDKFYREGFANFTVDHAHETAHLQFITAALHSMGQTPTMECAYAFGITSVDEFVATAGIFEGIGQAAYAGAATQIAHKQILAAGLSIATVEARPNAYLRASLAQSPFSQKMDDELTPDLHRVVSGWQPTCPVKAFPGNTIATTGTIISGQVLSVHTEGFVLKAADANAHLYAAFMTATGADCADGINLQITVPTNVNGQSYLLMSNCNTTVNDNCVTADPTYIEISILTHNETEIEPLNL</sequence>
<accession>M2LKA6</accession>
<dbReference type="KEGG" id="bcom:BAUCODRAFT_140978"/>
<keyword evidence="2" id="KW-1185">Reference proteome</keyword>
<dbReference type="eggNOG" id="ENOG502RXKA">
    <property type="taxonomic scope" value="Eukaryota"/>
</dbReference>
<reference evidence="1 2" key="1">
    <citation type="journal article" date="2012" name="PLoS Pathog.">
        <title>Diverse lifestyles and strategies of plant pathogenesis encoded in the genomes of eighteen Dothideomycetes fungi.</title>
        <authorList>
            <person name="Ohm R.A."/>
            <person name="Feau N."/>
            <person name="Henrissat B."/>
            <person name="Schoch C.L."/>
            <person name="Horwitz B.A."/>
            <person name="Barry K.W."/>
            <person name="Condon B.J."/>
            <person name="Copeland A.C."/>
            <person name="Dhillon B."/>
            <person name="Glaser F."/>
            <person name="Hesse C.N."/>
            <person name="Kosti I."/>
            <person name="LaButti K."/>
            <person name="Lindquist E.A."/>
            <person name="Lucas S."/>
            <person name="Salamov A.A."/>
            <person name="Bradshaw R.E."/>
            <person name="Ciuffetti L."/>
            <person name="Hamelin R.C."/>
            <person name="Kema G.H.J."/>
            <person name="Lawrence C."/>
            <person name="Scott J.A."/>
            <person name="Spatafora J.W."/>
            <person name="Turgeon B.G."/>
            <person name="de Wit P.J.G.M."/>
            <person name="Zhong S."/>
            <person name="Goodwin S.B."/>
            <person name="Grigoriev I.V."/>
        </authorList>
    </citation>
    <scope>NUCLEOTIDE SEQUENCE [LARGE SCALE GENOMIC DNA]</scope>
    <source>
        <strain evidence="1 2">UAMH 10762</strain>
    </source>
</reference>
<gene>
    <name evidence="1" type="ORF">BAUCODRAFT_140978</name>
</gene>